<dbReference type="Proteomes" id="UP000265515">
    <property type="component" value="Unassembled WGS sequence"/>
</dbReference>
<accession>A0A388JL42</accession>
<evidence type="ECO:0000313" key="1">
    <source>
        <dbReference type="EMBL" id="GBG46507.1"/>
    </source>
</evidence>
<dbReference type="AlphaFoldDB" id="A0A388JL42"/>
<feature type="non-terminal residue" evidence="1">
    <location>
        <position position="1"/>
    </location>
</feature>
<dbReference type="EMBL" id="BFEA01004184">
    <property type="protein sequence ID" value="GBG46507.1"/>
    <property type="molecule type" value="Genomic_DNA"/>
</dbReference>
<organism evidence="1 2">
    <name type="scientific">Chara braunii</name>
    <name type="common">Braun's stonewort</name>
    <dbReference type="NCBI Taxonomy" id="69332"/>
    <lineage>
        <taxon>Eukaryota</taxon>
        <taxon>Viridiplantae</taxon>
        <taxon>Streptophyta</taxon>
        <taxon>Charophyceae</taxon>
        <taxon>Charales</taxon>
        <taxon>Characeae</taxon>
        <taxon>Chara</taxon>
    </lineage>
</organism>
<comment type="caution">
    <text evidence="1">The sequence shown here is derived from an EMBL/GenBank/DDBJ whole genome shotgun (WGS) entry which is preliminary data.</text>
</comment>
<reference evidence="1 2" key="1">
    <citation type="journal article" date="2018" name="Cell">
        <title>The Chara Genome: Secondary Complexity and Implications for Plant Terrestrialization.</title>
        <authorList>
            <person name="Nishiyama T."/>
            <person name="Sakayama H."/>
            <person name="Vries J.D."/>
            <person name="Buschmann H."/>
            <person name="Saint-Marcoux D."/>
            <person name="Ullrich K.K."/>
            <person name="Haas F.B."/>
            <person name="Vanderstraeten L."/>
            <person name="Becker D."/>
            <person name="Lang D."/>
            <person name="Vosolsobe S."/>
            <person name="Rombauts S."/>
            <person name="Wilhelmsson P.K.I."/>
            <person name="Janitza P."/>
            <person name="Kern R."/>
            <person name="Heyl A."/>
            <person name="Rumpler F."/>
            <person name="Villalobos L.I.A.C."/>
            <person name="Clay J.M."/>
            <person name="Skokan R."/>
            <person name="Toyoda A."/>
            <person name="Suzuki Y."/>
            <person name="Kagoshima H."/>
            <person name="Schijlen E."/>
            <person name="Tajeshwar N."/>
            <person name="Catarino B."/>
            <person name="Hetherington A.J."/>
            <person name="Saltykova A."/>
            <person name="Bonnot C."/>
            <person name="Breuninger H."/>
            <person name="Symeonidi A."/>
            <person name="Radhakrishnan G.V."/>
            <person name="Van Nieuwerburgh F."/>
            <person name="Deforce D."/>
            <person name="Chang C."/>
            <person name="Karol K.G."/>
            <person name="Hedrich R."/>
            <person name="Ulvskov P."/>
            <person name="Glockner G."/>
            <person name="Delwiche C.F."/>
            <person name="Petrasek J."/>
            <person name="Van de Peer Y."/>
            <person name="Friml J."/>
            <person name="Beilby M."/>
            <person name="Dolan L."/>
            <person name="Kohara Y."/>
            <person name="Sugano S."/>
            <person name="Fujiyama A."/>
            <person name="Delaux P.-M."/>
            <person name="Quint M."/>
            <person name="TheiBen G."/>
            <person name="Hagemann M."/>
            <person name="Harholt J."/>
            <person name="Dunand C."/>
            <person name="Zachgo S."/>
            <person name="Langdale J."/>
            <person name="Maumus F."/>
            <person name="Straeten D.V.D."/>
            <person name="Gould S.B."/>
            <person name="Rensing S.A."/>
        </authorList>
    </citation>
    <scope>NUCLEOTIDE SEQUENCE [LARGE SCALE GENOMIC DNA]</scope>
    <source>
        <strain evidence="1 2">S276</strain>
    </source>
</reference>
<sequence length="28" mass="3204">YCPHVQGVVAYYASVRLRRQIHGNPDTC</sequence>
<gene>
    <name evidence="1" type="ORF">CBR_g79909</name>
</gene>
<proteinExistence type="predicted"/>
<protein>
    <submittedName>
        <fullName evidence="1">Uncharacterized protein</fullName>
    </submittedName>
</protein>
<name>A0A388JL42_CHABU</name>
<dbReference type="Gramene" id="GBG46507">
    <property type="protein sequence ID" value="GBG46507"/>
    <property type="gene ID" value="CBR_g79909"/>
</dbReference>
<keyword evidence="2" id="KW-1185">Reference proteome</keyword>
<evidence type="ECO:0000313" key="2">
    <source>
        <dbReference type="Proteomes" id="UP000265515"/>
    </source>
</evidence>